<organism evidence="1 2">
    <name type="scientific">Pseudomonas mosselii</name>
    <dbReference type="NCBI Taxonomy" id="78327"/>
    <lineage>
        <taxon>Bacteria</taxon>
        <taxon>Pseudomonadati</taxon>
        <taxon>Pseudomonadota</taxon>
        <taxon>Gammaproteobacteria</taxon>
        <taxon>Pseudomonadales</taxon>
        <taxon>Pseudomonadaceae</taxon>
        <taxon>Pseudomonas</taxon>
    </lineage>
</organism>
<dbReference type="InterPro" id="IPR016084">
    <property type="entry name" value="Haem_Oase-like_multi-hlx"/>
</dbReference>
<evidence type="ECO:0008006" key="3">
    <source>
        <dbReference type="Google" id="ProtNLM"/>
    </source>
</evidence>
<gene>
    <name evidence="1" type="ORF">K5H97_26275</name>
</gene>
<keyword evidence="2" id="KW-1185">Reference proteome</keyword>
<protein>
    <recommendedName>
        <fullName evidence="3">Iron-containing redox enzyme family protein</fullName>
    </recommendedName>
</protein>
<sequence>MNVGNDPIMMNEYQIRITAAREKFAAREEVQALFKAPMDAPLVNLFMIYWSAMSAALTTPIPEYLATAGVRCEALGLSRLAEFFKEHTEEEDGHHEWAAADVHKLVSLWNAKYPGMPINTEDLLVSNLTPSVRRYHQLHKDVVAGDAPWAELAIDVEIELITTQYGPALLKACAAALCEEGQKSISFLAEHVRFDFGHTDTNFRVVAELIEAKPEYTQHLVAIGEQALTAYGDFLGEALQLARQAYARLPHAQVAADA</sequence>
<dbReference type="RefSeq" id="WP_028690305.1">
    <property type="nucleotide sequence ID" value="NZ_CP081966.1"/>
</dbReference>
<accession>A0ABX9B0E9</accession>
<name>A0ABX9B0E9_9PSED</name>
<dbReference type="Gene3D" id="1.20.910.10">
    <property type="entry name" value="Heme oxygenase-like"/>
    <property type="match status" value="1"/>
</dbReference>
<reference evidence="1 2" key="1">
    <citation type="submission" date="2021-08" db="EMBL/GenBank/DDBJ databases">
        <title>Bactericidal Effect of Pseudomonas oryziphila sp. nov., a novel Pseudomonas Species Against Xanthomonas oryzae Reduces Disease Severity of Bacterial Leaf Streak of Rice.</title>
        <authorList>
            <person name="Yang R."/>
            <person name="Li S."/>
            <person name="Li Y."/>
            <person name="Yan Y."/>
            <person name="Fang Y."/>
            <person name="Zou L."/>
            <person name="Chen G."/>
        </authorList>
    </citation>
    <scope>NUCLEOTIDE SEQUENCE [LARGE SCALE GENOMIC DNA]</scope>
    <source>
        <strain evidence="1 2">DSM 17497</strain>
    </source>
</reference>
<dbReference type="Proteomes" id="UP000825591">
    <property type="component" value="Chromosome"/>
</dbReference>
<evidence type="ECO:0000313" key="1">
    <source>
        <dbReference type="EMBL" id="QZP26252.1"/>
    </source>
</evidence>
<evidence type="ECO:0000313" key="2">
    <source>
        <dbReference type="Proteomes" id="UP000825591"/>
    </source>
</evidence>
<dbReference type="SUPFAM" id="SSF48613">
    <property type="entry name" value="Heme oxygenase-like"/>
    <property type="match status" value="1"/>
</dbReference>
<dbReference type="EMBL" id="CP081966">
    <property type="protein sequence ID" value="QZP26252.1"/>
    <property type="molecule type" value="Genomic_DNA"/>
</dbReference>
<proteinExistence type="predicted"/>